<comment type="subunit">
    <text evidence="10">Forms a ring-shaped head-to-tail homodimer around DNA.</text>
</comment>
<keyword evidence="8 10" id="KW-0239">DNA-directed DNA polymerase</keyword>
<evidence type="ECO:0000256" key="3">
    <source>
        <dbReference type="ARBA" id="ARBA00021035"/>
    </source>
</evidence>
<evidence type="ECO:0000256" key="8">
    <source>
        <dbReference type="ARBA" id="ARBA00022932"/>
    </source>
</evidence>
<dbReference type="Pfam" id="PF02768">
    <property type="entry name" value="DNA_pol3_beta_3"/>
    <property type="match status" value="1"/>
</dbReference>
<dbReference type="Gene3D" id="3.70.10.10">
    <property type="match status" value="1"/>
</dbReference>
<evidence type="ECO:0000256" key="7">
    <source>
        <dbReference type="ARBA" id="ARBA00022705"/>
    </source>
</evidence>
<evidence type="ECO:0000259" key="11">
    <source>
        <dbReference type="Pfam" id="PF00712"/>
    </source>
</evidence>
<feature type="domain" description="DNA polymerase III beta sliding clamp central" evidence="12">
    <location>
        <begin position="129"/>
        <end position="240"/>
    </location>
</feature>
<keyword evidence="9" id="KW-0238">DNA-binding</keyword>
<dbReference type="InterPro" id="IPR046938">
    <property type="entry name" value="DNA_clamp_sf"/>
</dbReference>
<dbReference type="PIRSF" id="PIRSF000804">
    <property type="entry name" value="DNA_pol_III_b"/>
    <property type="match status" value="1"/>
</dbReference>
<evidence type="ECO:0000256" key="6">
    <source>
        <dbReference type="ARBA" id="ARBA00022695"/>
    </source>
</evidence>
<sequence>MHIICPQKSLLNSINIVQKSVSTKTTLPILRGIYIEAASNQLKIVGTDLEIGIENLIEAEILDEGATVIDARLFSDIIRKLPDADIDIKLIDNNQVNIKCLNAEFSIVCHNPDDFPDLPEISEDNFYKIPQELFRNMIKQTVFATSQDESRPILTGVLLEIDQNSLNMVALDGYRLALRKGKIQSDISNKAVIPARTLSEVARILEVDNEKPIEICLTENHALFITGKTKLISRLLEGEFINYKQILPKEYKSRVKINTRNLYNSIERASLLAREGKNNLVKLIINDDKMIITSNSELGKVHEEIVILLEGDDIEIAFNSKYFMDALKVFDDEEIYLDFTTNISPGIMKPVDNENYTYLVLPVRVSSN</sequence>
<dbReference type="NCBIfam" id="TIGR00663">
    <property type="entry name" value="dnan"/>
    <property type="match status" value="1"/>
</dbReference>
<dbReference type="Proteomes" id="UP000198636">
    <property type="component" value="Unassembled WGS sequence"/>
</dbReference>
<keyword evidence="7 10" id="KW-0235">DNA replication</keyword>
<keyword evidence="15" id="KW-1185">Reference proteome</keyword>
<dbReference type="STRING" id="1120976.SAMN03080606_02020"/>
<comment type="subcellular location">
    <subcellularLocation>
        <location evidence="1 10">Cytoplasm</location>
    </subcellularLocation>
</comment>
<dbReference type="Pfam" id="PF00712">
    <property type="entry name" value="DNA_pol3_beta"/>
    <property type="match status" value="1"/>
</dbReference>
<dbReference type="GO" id="GO:0006271">
    <property type="term" value="P:DNA strand elongation involved in DNA replication"/>
    <property type="evidence" value="ECO:0007669"/>
    <property type="project" value="TreeGrafter"/>
</dbReference>
<evidence type="ECO:0000259" key="13">
    <source>
        <dbReference type="Pfam" id="PF02768"/>
    </source>
</evidence>
<dbReference type="SUPFAM" id="SSF55979">
    <property type="entry name" value="DNA clamp"/>
    <property type="match status" value="3"/>
</dbReference>
<evidence type="ECO:0000256" key="10">
    <source>
        <dbReference type="PIRNR" id="PIRNR000804"/>
    </source>
</evidence>
<name>A0A1G5HGJ2_9FIRM</name>
<dbReference type="InterPro" id="IPR001001">
    <property type="entry name" value="DNA_polIII_beta"/>
</dbReference>
<dbReference type="CDD" id="cd00140">
    <property type="entry name" value="beta_clamp"/>
    <property type="match status" value="1"/>
</dbReference>
<protein>
    <recommendedName>
        <fullName evidence="3 10">Beta sliding clamp</fullName>
    </recommendedName>
</protein>
<keyword evidence="5 10" id="KW-0808">Transferase</keyword>
<keyword evidence="6 10" id="KW-0548">Nucleotidyltransferase</keyword>
<dbReference type="PANTHER" id="PTHR30478:SF0">
    <property type="entry name" value="BETA SLIDING CLAMP"/>
    <property type="match status" value="1"/>
</dbReference>
<evidence type="ECO:0000256" key="9">
    <source>
        <dbReference type="ARBA" id="ARBA00023125"/>
    </source>
</evidence>
<dbReference type="RefSeq" id="WP_091542961.1">
    <property type="nucleotide sequence ID" value="NZ_FMUS01000011.1"/>
</dbReference>
<evidence type="ECO:0000256" key="5">
    <source>
        <dbReference type="ARBA" id="ARBA00022679"/>
    </source>
</evidence>
<dbReference type="GO" id="GO:0005737">
    <property type="term" value="C:cytoplasm"/>
    <property type="evidence" value="ECO:0007669"/>
    <property type="project" value="UniProtKB-SubCell"/>
</dbReference>
<dbReference type="EMBL" id="FMUS01000011">
    <property type="protein sequence ID" value="SCY62982.1"/>
    <property type="molecule type" value="Genomic_DNA"/>
</dbReference>
<dbReference type="InterPro" id="IPR022635">
    <property type="entry name" value="DNA_polIII_beta_C"/>
</dbReference>
<dbReference type="GO" id="GO:0003677">
    <property type="term" value="F:DNA binding"/>
    <property type="evidence" value="ECO:0007669"/>
    <property type="project" value="UniProtKB-UniRule"/>
</dbReference>
<dbReference type="GO" id="GO:0009360">
    <property type="term" value="C:DNA polymerase III complex"/>
    <property type="evidence" value="ECO:0007669"/>
    <property type="project" value="InterPro"/>
</dbReference>
<evidence type="ECO:0000256" key="1">
    <source>
        <dbReference type="ARBA" id="ARBA00004496"/>
    </source>
</evidence>
<evidence type="ECO:0000256" key="4">
    <source>
        <dbReference type="ARBA" id="ARBA00022490"/>
    </source>
</evidence>
<organism evidence="14 15">
    <name type="scientific">Alkaliphilus peptidifermentans DSM 18978</name>
    <dbReference type="NCBI Taxonomy" id="1120976"/>
    <lineage>
        <taxon>Bacteria</taxon>
        <taxon>Bacillati</taxon>
        <taxon>Bacillota</taxon>
        <taxon>Clostridia</taxon>
        <taxon>Peptostreptococcales</taxon>
        <taxon>Natronincolaceae</taxon>
        <taxon>Alkaliphilus</taxon>
    </lineage>
</organism>
<dbReference type="SMART" id="SM00480">
    <property type="entry name" value="POL3Bc"/>
    <property type="match status" value="1"/>
</dbReference>
<accession>A0A1G5HGJ2</accession>
<evidence type="ECO:0000256" key="2">
    <source>
        <dbReference type="ARBA" id="ARBA00010752"/>
    </source>
</evidence>
<dbReference type="InterPro" id="IPR022637">
    <property type="entry name" value="DNA_polIII_beta_cen"/>
</dbReference>
<dbReference type="Gene3D" id="3.10.150.10">
    <property type="entry name" value="DNA Polymerase III, subunit A, domain 2"/>
    <property type="match status" value="1"/>
</dbReference>
<dbReference type="OrthoDB" id="8421503at2"/>
<comment type="similarity">
    <text evidence="2 10">Belongs to the beta sliding clamp family.</text>
</comment>
<dbReference type="GO" id="GO:0008408">
    <property type="term" value="F:3'-5' exonuclease activity"/>
    <property type="evidence" value="ECO:0007669"/>
    <property type="project" value="InterPro"/>
</dbReference>
<evidence type="ECO:0000313" key="15">
    <source>
        <dbReference type="Proteomes" id="UP000198636"/>
    </source>
</evidence>
<proteinExistence type="inferred from homology"/>
<gene>
    <name evidence="14" type="ORF">SAMN03080606_02020</name>
</gene>
<keyword evidence="4 10" id="KW-0963">Cytoplasm</keyword>
<evidence type="ECO:0000313" key="14">
    <source>
        <dbReference type="EMBL" id="SCY62982.1"/>
    </source>
</evidence>
<reference evidence="14 15" key="1">
    <citation type="submission" date="2016-10" db="EMBL/GenBank/DDBJ databases">
        <authorList>
            <person name="de Groot N.N."/>
        </authorList>
    </citation>
    <scope>NUCLEOTIDE SEQUENCE [LARGE SCALE GENOMIC DNA]</scope>
    <source>
        <strain evidence="14 15">DSM 18978</strain>
    </source>
</reference>
<dbReference type="InterPro" id="IPR022634">
    <property type="entry name" value="DNA_polIII_beta_N"/>
</dbReference>
<dbReference type="GO" id="GO:0003887">
    <property type="term" value="F:DNA-directed DNA polymerase activity"/>
    <property type="evidence" value="ECO:0007669"/>
    <property type="project" value="UniProtKB-UniRule"/>
</dbReference>
<dbReference type="PANTHER" id="PTHR30478">
    <property type="entry name" value="DNA POLYMERASE III SUBUNIT BETA"/>
    <property type="match status" value="1"/>
</dbReference>
<evidence type="ECO:0000259" key="12">
    <source>
        <dbReference type="Pfam" id="PF02767"/>
    </source>
</evidence>
<feature type="domain" description="DNA polymerase III beta sliding clamp N-terminal" evidence="11">
    <location>
        <begin position="1"/>
        <end position="119"/>
    </location>
</feature>
<comment type="function">
    <text evidence="10">Confers DNA tethering and processivity to DNA polymerases and other proteins. Acts as a clamp, forming a ring around DNA (a reaction catalyzed by the clamp-loading complex) which diffuses in an ATP-independent manner freely and bidirectionally along dsDNA. Initially characterized for its ability to contact the catalytic subunit of DNA polymerase III (Pol III), a complex, multichain enzyme responsible for most of the replicative synthesis in bacteria; Pol III exhibits 3'-5' exonuclease proofreading activity. The beta chain is required for initiation of replication as well as for processivity of DNA replication.</text>
</comment>
<feature type="domain" description="DNA polymerase III beta sliding clamp C-terminal" evidence="13">
    <location>
        <begin position="244"/>
        <end position="364"/>
    </location>
</feature>
<dbReference type="Pfam" id="PF02767">
    <property type="entry name" value="DNA_pol3_beta_2"/>
    <property type="match status" value="1"/>
</dbReference>
<dbReference type="AlphaFoldDB" id="A0A1G5HGJ2"/>